<dbReference type="Pfam" id="PF09685">
    <property type="entry name" value="MamF_MmsF"/>
    <property type="match status" value="1"/>
</dbReference>
<sequence length="111" mass="12842">MGEIKREHIEEGKSIAWLSYLLILVLIPLMIQRENPYTKFHIKQGLVLLFTWIILYIIGLIFNFVPVLRILIWLGVWGITIYFAVLGITNSVNGKLNKLPLIGDFADKFEI</sequence>
<evidence type="ECO:0000313" key="6">
    <source>
        <dbReference type="EMBL" id="HGK53446.1"/>
    </source>
</evidence>
<feature type="transmembrane region" description="Helical" evidence="5">
    <location>
        <begin position="45"/>
        <end position="64"/>
    </location>
</feature>
<reference evidence="6" key="1">
    <citation type="journal article" date="2020" name="mSystems">
        <title>Genome- and Community-Level Interaction Insights into Carbon Utilization and Element Cycling Functions of Hydrothermarchaeota in Hydrothermal Sediment.</title>
        <authorList>
            <person name="Zhou Z."/>
            <person name="Liu Y."/>
            <person name="Xu W."/>
            <person name="Pan J."/>
            <person name="Luo Z.H."/>
            <person name="Li M."/>
        </authorList>
    </citation>
    <scope>NUCLEOTIDE SEQUENCE [LARGE SCALE GENOMIC DNA]</scope>
    <source>
        <strain evidence="6">SpSt-695</strain>
    </source>
</reference>
<evidence type="ECO:0008006" key="7">
    <source>
        <dbReference type="Google" id="ProtNLM"/>
    </source>
</evidence>
<comment type="subcellular location">
    <subcellularLocation>
        <location evidence="1">Membrane</location>
        <topology evidence="1">Multi-pass membrane protein</topology>
    </subcellularLocation>
</comment>
<evidence type="ECO:0000256" key="2">
    <source>
        <dbReference type="ARBA" id="ARBA00022692"/>
    </source>
</evidence>
<comment type="caution">
    <text evidence="6">The sequence shown here is derived from an EMBL/GenBank/DDBJ whole genome shotgun (WGS) entry which is preliminary data.</text>
</comment>
<keyword evidence="3 5" id="KW-1133">Transmembrane helix</keyword>
<evidence type="ECO:0000256" key="4">
    <source>
        <dbReference type="ARBA" id="ARBA00023136"/>
    </source>
</evidence>
<dbReference type="InterPro" id="IPR019109">
    <property type="entry name" value="MamF_MmsF"/>
</dbReference>
<gene>
    <name evidence="6" type="ORF">ENU72_00270</name>
</gene>
<proteinExistence type="predicted"/>
<feature type="transmembrane region" description="Helical" evidence="5">
    <location>
        <begin position="70"/>
        <end position="89"/>
    </location>
</feature>
<keyword evidence="2 5" id="KW-0812">Transmembrane</keyword>
<keyword evidence="4 5" id="KW-0472">Membrane</keyword>
<evidence type="ECO:0000256" key="3">
    <source>
        <dbReference type="ARBA" id="ARBA00022989"/>
    </source>
</evidence>
<organism evidence="6">
    <name type="scientific">candidate division WOR-3 bacterium</name>
    <dbReference type="NCBI Taxonomy" id="2052148"/>
    <lineage>
        <taxon>Bacteria</taxon>
        <taxon>Bacteria division WOR-3</taxon>
    </lineage>
</organism>
<evidence type="ECO:0000256" key="5">
    <source>
        <dbReference type="SAM" id="Phobius"/>
    </source>
</evidence>
<name>A0A7V4E1S4_UNCW3</name>
<protein>
    <recommendedName>
        <fullName evidence="7">DUF4870 domain-containing protein</fullName>
    </recommendedName>
</protein>
<evidence type="ECO:0000256" key="1">
    <source>
        <dbReference type="ARBA" id="ARBA00004141"/>
    </source>
</evidence>
<feature type="transmembrane region" description="Helical" evidence="5">
    <location>
        <begin position="15"/>
        <end position="33"/>
    </location>
</feature>
<dbReference type="EMBL" id="DTDP01000010">
    <property type="protein sequence ID" value="HGK53446.1"/>
    <property type="molecule type" value="Genomic_DNA"/>
</dbReference>
<dbReference type="AlphaFoldDB" id="A0A7V4E1S4"/>
<accession>A0A7V4E1S4</accession>